<comment type="caution">
    <text evidence="1">The sequence shown here is derived from an EMBL/GenBank/DDBJ whole genome shotgun (WGS) entry which is preliminary data.</text>
</comment>
<dbReference type="CDD" id="cd01671">
    <property type="entry name" value="CARD"/>
    <property type="match status" value="1"/>
</dbReference>
<feature type="non-terminal residue" evidence="1">
    <location>
        <position position="1"/>
    </location>
</feature>
<name>A0A3L5TU40_MYTGA</name>
<keyword evidence="2" id="KW-1185">Reference proteome</keyword>
<dbReference type="SUPFAM" id="SSF47986">
    <property type="entry name" value="DEATH domain"/>
    <property type="match status" value="1"/>
</dbReference>
<dbReference type="AlphaFoldDB" id="A0A3L5TU40"/>
<feature type="non-terminal residue" evidence="1">
    <location>
        <position position="136"/>
    </location>
</feature>
<organism evidence="1 2">
    <name type="scientific">Mytilus galloprovincialis</name>
    <name type="common">Mediterranean mussel</name>
    <dbReference type="NCBI Taxonomy" id="29158"/>
    <lineage>
        <taxon>Eukaryota</taxon>
        <taxon>Metazoa</taxon>
        <taxon>Spiralia</taxon>
        <taxon>Lophotrochozoa</taxon>
        <taxon>Mollusca</taxon>
        <taxon>Bivalvia</taxon>
        <taxon>Autobranchia</taxon>
        <taxon>Pteriomorphia</taxon>
        <taxon>Mytilida</taxon>
        <taxon>Mytiloidea</taxon>
        <taxon>Mytilidae</taxon>
        <taxon>Mytilinae</taxon>
        <taxon>Mytilus</taxon>
    </lineage>
</organism>
<evidence type="ECO:0000313" key="2">
    <source>
        <dbReference type="Proteomes" id="UP000266721"/>
    </source>
</evidence>
<evidence type="ECO:0000313" key="1">
    <source>
        <dbReference type="EMBL" id="OPL33158.1"/>
    </source>
</evidence>
<dbReference type="InterPro" id="IPR011029">
    <property type="entry name" value="DEATH-like_dom_sf"/>
</dbReference>
<sequence>LFQMKLKANFKDIVTTIYSNEIVDKLSLSDSERQSVFSCLGRIKQNKALLELVWNRGPVVYKEFIRVLSKIYPELADKIDKTKVSEYQEEVAEELEKMYNEKIPENIRRFHDNQLKNWISEDKTLVKTNASSKILE</sequence>
<dbReference type="EMBL" id="KV584581">
    <property type="protein sequence ID" value="OPL33158.1"/>
    <property type="molecule type" value="Genomic_DNA"/>
</dbReference>
<protein>
    <submittedName>
        <fullName evidence="1">Uncharacterized protein</fullName>
    </submittedName>
</protein>
<proteinExistence type="predicted"/>
<accession>A0A3L5TU40</accession>
<dbReference type="Gene3D" id="1.10.533.10">
    <property type="entry name" value="Death Domain, Fas"/>
    <property type="match status" value="1"/>
</dbReference>
<reference evidence="1 2" key="1">
    <citation type="journal article" date="2016" name="PLoS ONE">
        <title>A First Insight into the Genome of the Filter-Feeder Mussel Mytilus galloprovincialis.</title>
        <authorList>
            <person name="Murgarella M."/>
            <person name="Puiu D."/>
            <person name="Novoa B."/>
            <person name="Figueras A."/>
            <person name="Posada D."/>
            <person name="Canchaya C."/>
        </authorList>
    </citation>
    <scope>NUCLEOTIDE SEQUENCE [LARGE SCALE GENOMIC DNA]</scope>
    <source>
        <tissue evidence="1">Muscle</tissue>
    </source>
</reference>
<dbReference type="Proteomes" id="UP000266721">
    <property type="component" value="Unassembled WGS sequence"/>
</dbReference>
<gene>
    <name evidence="1" type="ORF">AM593_02403</name>
</gene>